<feature type="region of interest" description="Disordered" evidence="1">
    <location>
        <begin position="313"/>
        <end position="363"/>
    </location>
</feature>
<dbReference type="AlphaFoldDB" id="A0A8X7TWC8"/>
<dbReference type="Proteomes" id="UP000886595">
    <property type="component" value="Unassembled WGS sequence"/>
</dbReference>
<feature type="region of interest" description="Disordered" evidence="1">
    <location>
        <begin position="195"/>
        <end position="219"/>
    </location>
</feature>
<gene>
    <name evidence="2" type="ORF">Bca52824_075255</name>
</gene>
<dbReference type="Pfam" id="PF04640">
    <property type="entry name" value="PLATZ"/>
    <property type="match status" value="1"/>
</dbReference>
<sequence>MMREGHDEEEMMMMLARKPAWLEGLMAETFFSSCGIHESRRKSEKNVFCLLCCLSVCPHCLTSHRSHPLLQVRRYVYHDVVRLSDLEKLIDCSYIQPYTINGAKVIFINQRPQSRAKVSSNVCFTCDRILQEPFHFCSLSCKVDYLQYQGDDLSSILYRIDESDFTFSSLRMDGHDQLGEISTMEEDTDDILVMSDQWEQGNNSNKKEKRKKKKESNYSPGMVLSLGSRRKDTCGCGRHRYGYGWDYDGCGQADGLGWKWSWKRVMMVVVMAQVRVDESDFTFSSLRMDGHDQLGEISTMEEDTDDILVMSDQWEQGNNSNKKEKRKKKKESNYSPGMVLSLGSRRKGAPHRAPFHSSRTIKS</sequence>
<reference evidence="2 3" key="1">
    <citation type="submission" date="2020-02" db="EMBL/GenBank/DDBJ databases">
        <authorList>
            <person name="Ma Q."/>
            <person name="Huang Y."/>
            <person name="Song X."/>
            <person name="Pei D."/>
        </authorList>
    </citation>
    <scope>NUCLEOTIDE SEQUENCE [LARGE SCALE GENOMIC DNA]</scope>
    <source>
        <strain evidence="2">Sxm20200214</strain>
        <tissue evidence="2">Leaf</tissue>
    </source>
</reference>
<feature type="compositionally biased region" description="Basic residues" evidence="1">
    <location>
        <begin position="344"/>
        <end position="363"/>
    </location>
</feature>
<dbReference type="InterPro" id="IPR006734">
    <property type="entry name" value="PLATZ"/>
</dbReference>
<evidence type="ECO:0008006" key="4">
    <source>
        <dbReference type="Google" id="ProtNLM"/>
    </source>
</evidence>
<proteinExistence type="predicted"/>
<comment type="caution">
    <text evidence="2">The sequence shown here is derived from an EMBL/GenBank/DDBJ whole genome shotgun (WGS) entry which is preliminary data.</text>
</comment>
<dbReference type="PANTHER" id="PTHR31065">
    <property type="entry name" value="PLATZ TRANSCRIPTION FACTOR FAMILY PROTEIN"/>
    <property type="match status" value="1"/>
</dbReference>
<dbReference type="EMBL" id="JAAMPC010000015">
    <property type="protein sequence ID" value="KAG2255961.1"/>
    <property type="molecule type" value="Genomic_DNA"/>
</dbReference>
<dbReference type="PANTHER" id="PTHR31065:SF46">
    <property type="entry name" value="PLATZ TRANSCRIPTION FACTOR FAMILY PROTEIN-RELATED"/>
    <property type="match status" value="1"/>
</dbReference>
<organism evidence="2 3">
    <name type="scientific">Brassica carinata</name>
    <name type="common">Ethiopian mustard</name>
    <name type="synonym">Abyssinian cabbage</name>
    <dbReference type="NCBI Taxonomy" id="52824"/>
    <lineage>
        <taxon>Eukaryota</taxon>
        <taxon>Viridiplantae</taxon>
        <taxon>Streptophyta</taxon>
        <taxon>Embryophyta</taxon>
        <taxon>Tracheophyta</taxon>
        <taxon>Spermatophyta</taxon>
        <taxon>Magnoliopsida</taxon>
        <taxon>eudicotyledons</taxon>
        <taxon>Gunneridae</taxon>
        <taxon>Pentapetalae</taxon>
        <taxon>rosids</taxon>
        <taxon>malvids</taxon>
        <taxon>Brassicales</taxon>
        <taxon>Brassicaceae</taxon>
        <taxon>Brassiceae</taxon>
        <taxon>Brassica</taxon>
    </lineage>
</organism>
<evidence type="ECO:0000313" key="2">
    <source>
        <dbReference type="EMBL" id="KAG2255961.1"/>
    </source>
</evidence>
<protein>
    <recommendedName>
        <fullName evidence="4">B box-type domain-containing protein</fullName>
    </recommendedName>
</protein>
<dbReference type="OrthoDB" id="1908108at2759"/>
<evidence type="ECO:0000313" key="3">
    <source>
        <dbReference type="Proteomes" id="UP000886595"/>
    </source>
</evidence>
<keyword evidence="3" id="KW-1185">Reference proteome</keyword>
<name>A0A8X7TWC8_BRACI</name>
<accession>A0A8X7TWC8</accession>
<evidence type="ECO:0000256" key="1">
    <source>
        <dbReference type="SAM" id="MobiDB-lite"/>
    </source>
</evidence>